<evidence type="ECO:0000256" key="1">
    <source>
        <dbReference type="SAM" id="MobiDB-lite"/>
    </source>
</evidence>
<evidence type="ECO:0000313" key="3">
    <source>
        <dbReference type="EMBL" id="THF99525.1"/>
    </source>
</evidence>
<dbReference type="AlphaFoldDB" id="A0A4S4DCX7"/>
<dbReference type="PANTHER" id="PTHR44328:SF16">
    <property type="entry name" value="PROTEIN IN2-1 HOMOLOG B"/>
    <property type="match status" value="1"/>
</dbReference>
<feature type="compositionally biased region" description="Acidic residues" evidence="1">
    <location>
        <begin position="137"/>
        <end position="146"/>
    </location>
</feature>
<dbReference type="EMBL" id="SDRB02011936">
    <property type="protein sequence ID" value="THF99525.1"/>
    <property type="molecule type" value="Genomic_DNA"/>
</dbReference>
<dbReference type="InterPro" id="IPR044629">
    <property type="entry name" value="GSTL1/2/3"/>
</dbReference>
<dbReference type="Pfam" id="PF13417">
    <property type="entry name" value="GST_N_3"/>
    <property type="match status" value="1"/>
</dbReference>
<organism evidence="3 4">
    <name type="scientific">Camellia sinensis var. sinensis</name>
    <name type="common">China tea</name>
    <dbReference type="NCBI Taxonomy" id="542762"/>
    <lineage>
        <taxon>Eukaryota</taxon>
        <taxon>Viridiplantae</taxon>
        <taxon>Streptophyta</taxon>
        <taxon>Embryophyta</taxon>
        <taxon>Tracheophyta</taxon>
        <taxon>Spermatophyta</taxon>
        <taxon>Magnoliopsida</taxon>
        <taxon>eudicotyledons</taxon>
        <taxon>Gunneridae</taxon>
        <taxon>Pentapetalae</taxon>
        <taxon>asterids</taxon>
        <taxon>Ericales</taxon>
        <taxon>Theaceae</taxon>
        <taxon>Camellia</taxon>
    </lineage>
</organism>
<keyword evidence="4" id="KW-1185">Reference proteome</keyword>
<evidence type="ECO:0000259" key="2">
    <source>
        <dbReference type="PROSITE" id="PS50404"/>
    </source>
</evidence>
<dbReference type="FunFam" id="3.40.30.10:FF:000091">
    <property type="entry name" value="Glutathione S-transferase L2, chloroplastic"/>
    <property type="match status" value="1"/>
</dbReference>
<dbReference type="InterPro" id="IPR036249">
    <property type="entry name" value="Thioredoxin-like_sf"/>
</dbReference>
<accession>A0A4S4DCX7</accession>
<dbReference type="InterPro" id="IPR004045">
    <property type="entry name" value="Glutathione_S-Trfase_N"/>
</dbReference>
<dbReference type="GO" id="GO:0004364">
    <property type="term" value="F:glutathione transferase activity"/>
    <property type="evidence" value="ECO:0007669"/>
    <property type="project" value="InterPro"/>
</dbReference>
<dbReference type="Gene3D" id="1.20.1050.10">
    <property type="match status" value="1"/>
</dbReference>
<dbReference type="Gene3D" id="3.40.30.10">
    <property type="entry name" value="Glutaredoxin"/>
    <property type="match status" value="1"/>
</dbReference>
<reference evidence="3 4" key="1">
    <citation type="journal article" date="2018" name="Proc. Natl. Acad. Sci. U.S.A.">
        <title>Draft genome sequence of Camellia sinensis var. sinensis provides insights into the evolution of the tea genome and tea quality.</title>
        <authorList>
            <person name="Wei C."/>
            <person name="Yang H."/>
            <person name="Wang S."/>
            <person name="Zhao J."/>
            <person name="Liu C."/>
            <person name="Gao L."/>
            <person name="Xia E."/>
            <person name="Lu Y."/>
            <person name="Tai Y."/>
            <person name="She G."/>
            <person name="Sun J."/>
            <person name="Cao H."/>
            <person name="Tong W."/>
            <person name="Gao Q."/>
            <person name="Li Y."/>
            <person name="Deng W."/>
            <person name="Jiang X."/>
            <person name="Wang W."/>
            <person name="Chen Q."/>
            <person name="Zhang S."/>
            <person name="Li H."/>
            <person name="Wu J."/>
            <person name="Wang P."/>
            <person name="Li P."/>
            <person name="Shi C."/>
            <person name="Zheng F."/>
            <person name="Jian J."/>
            <person name="Huang B."/>
            <person name="Shan D."/>
            <person name="Shi M."/>
            <person name="Fang C."/>
            <person name="Yue Y."/>
            <person name="Li F."/>
            <person name="Li D."/>
            <person name="Wei S."/>
            <person name="Han B."/>
            <person name="Jiang C."/>
            <person name="Yin Y."/>
            <person name="Xia T."/>
            <person name="Zhang Z."/>
            <person name="Bennetzen J.L."/>
            <person name="Zhao S."/>
            <person name="Wan X."/>
        </authorList>
    </citation>
    <scope>NUCLEOTIDE SEQUENCE [LARGE SCALE GENOMIC DNA]</scope>
    <source>
        <strain evidence="4">cv. Shuchazao</strain>
        <tissue evidence="3">Leaf</tissue>
    </source>
</reference>
<feature type="region of interest" description="Disordered" evidence="1">
    <location>
        <begin position="107"/>
        <end position="150"/>
    </location>
</feature>
<name>A0A4S4DCX7_CAMSN</name>
<dbReference type="SUPFAM" id="SSF52833">
    <property type="entry name" value="Thioredoxin-like"/>
    <property type="match status" value="1"/>
</dbReference>
<feature type="domain" description="GST N-terminal" evidence="2">
    <location>
        <begin position="222"/>
        <end position="297"/>
    </location>
</feature>
<evidence type="ECO:0000313" key="4">
    <source>
        <dbReference type="Proteomes" id="UP000306102"/>
    </source>
</evidence>
<gene>
    <name evidence="3" type="ORF">TEA_002977</name>
</gene>
<sequence length="371" mass="41516">MKAFDMLTYGGVGQRSPDSWPPYPAALPGSPQNDVVLGANFQKKKELHWAEECLKREKDRVAHYLHSSSELKLLEHKDVTMRPAEETPEITPTVDEAVLSPVNQDTITPLPSESDTMEPKEMLLSDEEKERNSAEEEKLEESPIDEEAAHNSSVVPAVSIAVRQFGCFLRELSHSTQSAAAVAASIAELCIILAFGRVGGDVKEVLPPVLDSSSNPPPLFDGTTRLYTSYICPYAQHVWIARNYKGLQEKIKLVPIDLQNRPDWYKEKVPSLEHNNEIRGESLDLLKYIDSYFEGPALYPDDPTKREFAEELLSYTSTFNLAVITSLKGGSENEIKALHRSDSENGMLMGIKVTSKLYVKGEINTIYYLTR</sequence>
<feature type="compositionally biased region" description="Basic and acidic residues" evidence="1">
    <location>
        <begin position="117"/>
        <end position="136"/>
    </location>
</feature>
<dbReference type="PANTHER" id="PTHR44328">
    <property type="entry name" value="GLUTATHIONE S-TRANSFERASE L1"/>
    <property type="match status" value="1"/>
</dbReference>
<dbReference type="Proteomes" id="UP000306102">
    <property type="component" value="Unassembled WGS sequence"/>
</dbReference>
<protein>
    <recommendedName>
        <fullName evidence="2">GST N-terminal domain-containing protein</fullName>
    </recommendedName>
</protein>
<dbReference type="PROSITE" id="PS50404">
    <property type="entry name" value="GST_NTER"/>
    <property type="match status" value="1"/>
</dbReference>
<proteinExistence type="predicted"/>
<comment type="caution">
    <text evidence="3">The sequence shown here is derived from an EMBL/GenBank/DDBJ whole genome shotgun (WGS) entry which is preliminary data.</text>
</comment>
<dbReference type="STRING" id="542762.A0A4S4DCX7"/>